<accession>A0A803L3R1</accession>
<evidence type="ECO:0000313" key="3">
    <source>
        <dbReference type="Proteomes" id="UP000596660"/>
    </source>
</evidence>
<organism evidence="2 3">
    <name type="scientific">Chenopodium quinoa</name>
    <name type="common">Quinoa</name>
    <dbReference type="NCBI Taxonomy" id="63459"/>
    <lineage>
        <taxon>Eukaryota</taxon>
        <taxon>Viridiplantae</taxon>
        <taxon>Streptophyta</taxon>
        <taxon>Embryophyta</taxon>
        <taxon>Tracheophyta</taxon>
        <taxon>Spermatophyta</taxon>
        <taxon>Magnoliopsida</taxon>
        <taxon>eudicotyledons</taxon>
        <taxon>Gunneridae</taxon>
        <taxon>Pentapetalae</taxon>
        <taxon>Caryophyllales</taxon>
        <taxon>Chenopodiaceae</taxon>
        <taxon>Chenopodioideae</taxon>
        <taxon>Atripliceae</taxon>
        <taxon>Chenopodium</taxon>
    </lineage>
</organism>
<dbReference type="AlphaFoldDB" id="A0A803L3R1"/>
<protein>
    <submittedName>
        <fullName evidence="2">Uncharacterized protein</fullName>
    </submittedName>
</protein>
<dbReference type="OrthoDB" id="1938107at2759"/>
<feature type="coiled-coil region" evidence="1">
    <location>
        <begin position="73"/>
        <end position="109"/>
    </location>
</feature>
<dbReference type="EnsemblPlants" id="AUR62006500-RA">
    <property type="protein sequence ID" value="AUR62006500-RA:cds"/>
    <property type="gene ID" value="AUR62006500"/>
</dbReference>
<dbReference type="Gramene" id="AUR62006500-RA">
    <property type="protein sequence ID" value="AUR62006500-RA:cds"/>
    <property type="gene ID" value="AUR62006500"/>
</dbReference>
<evidence type="ECO:0000256" key="1">
    <source>
        <dbReference type="SAM" id="Coils"/>
    </source>
</evidence>
<sequence>MAASLLKARHSNHHITTIFRHSSTLSTTKPSHHNEHSQNQVYLKPSNIIGSWEPPKNPKEAQAKLAFLRRDYAKQVKELRKQYIHEMELQREEQLRKDEARKVEILRQREERNKSKAAAAQARAVERKAFEEDFRNTLMKERTEKLEYWRMREKSIEEKKNNEKELIRRQSGKWIEEGQMEAMIMRTVIDHPKQL</sequence>
<reference evidence="2" key="2">
    <citation type="submission" date="2021-03" db="UniProtKB">
        <authorList>
            <consortium name="EnsemblPlants"/>
        </authorList>
    </citation>
    <scope>IDENTIFICATION</scope>
</reference>
<proteinExistence type="predicted"/>
<keyword evidence="3" id="KW-1185">Reference proteome</keyword>
<dbReference type="Proteomes" id="UP000596660">
    <property type="component" value="Unplaced"/>
</dbReference>
<gene>
    <name evidence="2" type="primary">LOC110700922</name>
</gene>
<reference evidence="2" key="1">
    <citation type="journal article" date="2017" name="Nature">
        <title>The genome of Chenopodium quinoa.</title>
        <authorList>
            <person name="Jarvis D.E."/>
            <person name="Ho Y.S."/>
            <person name="Lightfoot D.J."/>
            <person name="Schmoeckel S.M."/>
            <person name="Li B."/>
            <person name="Borm T.J.A."/>
            <person name="Ohyanagi H."/>
            <person name="Mineta K."/>
            <person name="Michell C.T."/>
            <person name="Saber N."/>
            <person name="Kharbatia N.M."/>
            <person name="Rupper R.R."/>
            <person name="Sharp A.R."/>
            <person name="Dally N."/>
            <person name="Boughton B.A."/>
            <person name="Woo Y.H."/>
            <person name="Gao G."/>
            <person name="Schijlen E.G.W.M."/>
            <person name="Guo X."/>
            <person name="Momin A.A."/>
            <person name="Negrao S."/>
            <person name="Al-Babili S."/>
            <person name="Gehring C."/>
            <person name="Roessner U."/>
            <person name="Jung C."/>
            <person name="Murphy K."/>
            <person name="Arold S.T."/>
            <person name="Gojobori T."/>
            <person name="van der Linden C.G."/>
            <person name="van Loo E.N."/>
            <person name="Jellen E.N."/>
            <person name="Maughan P.J."/>
            <person name="Tester M."/>
        </authorList>
    </citation>
    <scope>NUCLEOTIDE SEQUENCE [LARGE SCALE GENOMIC DNA]</scope>
    <source>
        <strain evidence="2">cv. PI 614886</strain>
    </source>
</reference>
<name>A0A803L3R1_CHEQI</name>
<keyword evidence="1" id="KW-0175">Coiled coil</keyword>
<dbReference type="PANTHER" id="PTHR36402">
    <property type="entry name" value="EXPRESSED PROTEIN"/>
    <property type="match status" value="1"/>
</dbReference>
<dbReference type="OMA" id="NWRMKEK"/>
<dbReference type="GeneID" id="110700922"/>
<dbReference type="RefSeq" id="XP_021734180.1">
    <property type="nucleotide sequence ID" value="XM_021878488.1"/>
</dbReference>
<evidence type="ECO:0000313" key="2">
    <source>
        <dbReference type="EnsemblPlants" id="AUR62006500-RA:cds"/>
    </source>
</evidence>
<dbReference type="PANTHER" id="PTHR36402:SF1">
    <property type="entry name" value="EXPRESSED PROTEIN"/>
    <property type="match status" value="1"/>
</dbReference>
<dbReference type="KEGG" id="cqi:110700922"/>
<dbReference type="SMR" id="A0A803L3R1"/>